<evidence type="ECO:0000313" key="2">
    <source>
        <dbReference type="EMBL" id="ABS51971.1"/>
    </source>
</evidence>
<accession>A7I2B1</accession>
<dbReference type="AlphaFoldDB" id="A7I2B1"/>
<dbReference type="KEGG" id="cha:CHAB381_1094"/>
<organism evidence="2 3">
    <name type="scientific">Campylobacter hominis (strain ATCC BAA-381 / DSM 21671 / CCUG 45161 / LMG 19568 / NCTC 13146 / CH001A)</name>
    <dbReference type="NCBI Taxonomy" id="360107"/>
    <lineage>
        <taxon>Bacteria</taxon>
        <taxon>Pseudomonadati</taxon>
        <taxon>Campylobacterota</taxon>
        <taxon>Epsilonproteobacteria</taxon>
        <taxon>Campylobacterales</taxon>
        <taxon>Campylobacteraceae</taxon>
        <taxon>Campylobacter</taxon>
    </lineage>
</organism>
<feature type="compositionally biased region" description="Basic and acidic residues" evidence="1">
    <location>
        <begin position="25"/>
        <end position="40"/>
    </location>
</feature>
<dbReference type="EMBL" id="CP000776">
    <property type="protein sequence ID" value="ABS51971.1"/>
    <property type="molecule type" value="Genomic_DNA"/>
</dbReference>
<protein>
    <submittedName>
        <fullName evidence="2">Uncharacterized protein</fullName>
    </submittedName>
</protein>
<proteinExistence type="predicted"/>
<sequence>MLGTTTEIKTFSPPANAWGDENEFEETHRKGELRGIIKIN</sequence>
<name>A7I2B1_CAMHC</name>
<dbReference type="HOGENOM" id="CLU_3286439_0_0_7"/>
<evidence type="ECO:0000256" key="1">
    <source>
        <dbReference type="SAM" id="MobiDB-lite"/>
    </source>
</evidence>
<feature type="region of interest" description="Disordered" evidence="1">
    <location>
        <begin position="1"/>
        <end position="40"/>
    </location>
</feature>
<dbReference type="Proteomes" id="UP000002407">
    <property type="component" value="Chromosome"/>
</dbReference>
<reference evidence="3" key="1">
    <citation type="submission" date="2007-07" db="EMBL/GenBank/DDBJ databases">
        <title>Complete genome sequence of Campylobacter hominis ATCC BAA-381, a commensal isolated from the human gastrointestinal tract.</title>
        <authorList>
            <person name="Fouts D.E."/>
            <person name="Mongodin E.F."/>
            <person name="Puiu D."/>
            <person name="Sebastian Y."/>
            <person name="Miller W.G."/>
            <person name="Mandrell R.E."/>
            <person name="Nelson K.E."/>
        </authorList>
    </citation>
    <scope>NUCLEOTIDE SEQUENCE [LARGE SCALE GENOMIC DNA]</scope>
    <source>
        <strain evidence="3">ATCC BAA-381 / DSM 21671 / CCUG 45161 / LMG 19568 / NCTC 13146 / CH001A</strain>
    </source>
</reference>
<gene>
    <name evidence="2" type="ordered locus">CHAB381_1094</name>
</gene>
<evidence type="ECO:0000313" key="3">
    <source>
        <dbReference type="Proteomes" id="UP000002407"/>
    </source>
</evidence>
<keyword evidence="3" id="KW-1185">Reference proteome</keyword>
<dbReference type="STRING" id="360107.CHAB381_1094"/>
<dbReference type="RefSeq" id="WP_012108950.1">
    <property type="nucleotide sequence ID" value="NC_009714.1"/>
</dbReference>